<proteinExistence type="predicted"/>
<dbReference type="EMBL" id="CAMXCT020002469">
    <property type="protein sequence ID" value="CAL1151728.1"/>
    <property type="molecule type" value="Genomic_DNA"/>
</dbReference>
<dbReference type="Proteomes" id="UP001152797">
    <property type="component" value="Unassembled WGS sequence"/>
</dbReference>
<feature type="non-terminal residue" evidence="1">
    <location>
        <position position="1"/>
    </location>
</feature>
<name>A0A9P1CVK9_9DINO</name>
<dbReference type="EMBL" id="CAMXCT030002469">
    <property type="protein sequence ID" value="CAL4785665.1"/>
    <property type="molecule type" value="Genomic_DNA"/>
</dbReference>
<reference evidence="2 3" key="2">
    <citation type="submission" date="2024-05" db="EMBL/GenBank/DDBJ databases">
        <authorList>
            <person name="Chen Y."/>
            <person name="Shah S."/>
            <person name="Dougan E. K."/>
            <person name="Thang M."/>
            <person name="Chan C."/>
        </authorList>
    </citation>
    <scope>NUCLEOTIDE SEQUENCE [LARGE SCALE GENOMIC DNA]</scope>
</reference>
<keyword evidence="3" id="KW-1185">Reference proteome</keyword>
<gene>
    <name evidence="1" type="ORF">C1SCF055_LOCUS24661</name>
</gene>
<dbReference type="OrthoDB" id="438643at2759"/>
<evidence type="ECO:0000313" key="1">
    <source>
        <dbReference type="EMBL" id="CAI3998353.1"/>
    </source>
</evidence>
<reference evidence="1" key="1">
    <citation type="submission" date="2022-10" db="EMBL/GenBank/DDBJ databases">
        <authorList>
            <person name="Chen Y."/>
            <person name="Dougan E. K."/>
            <person name="Chan C."/>
            <person name="Rhodes N."/>
            <person name="Thang M."/>
        </authorList>
    </citation>
    <scope>NUCLEOTIDE SEQUENCE</scope>
</reference>
<accession>A0A9P1CVK9</accession>
<comment type="caution">
    <text evidence="1">The sequence shown here is derived from an EMBL/GenBank/DDBJ whole genome shotgun (WGS) entry which is preliminary data.</text>
</comment>
<organism evidence="1">
    <name type="scientific">Cladocopium goreaui</name>
    <dbReference type="NCBI Taxonomy" id="2562237"/>
    <lineage>
        <taxon>Eukaryota</taxon>
        <taxon>Sar</taxon>
        <taxon>Alveolata</taxon>
        <taxon>Dinophyceae</taxon>
        <taxon>Suessiales</taxon>
        <taxon>Symbiodiniaceae</taxon>
        <taxon>Cladocopium</taxon>
    </lineage>
</organism>
<evidence type="ECO:0008006" key="4">
    <source>
        <dbReference type="Google" id="ProtNLM"/>
    </source>
</evidence>
<evidence type="ECO:0000313" key="2">
    <source>
        <dbReference type="EMBL" id="CAL4785665.1"/>
    </source>
</evidence>
<evidence type="ECO:0000313" key="3">
    <source>
        <dbReference type="Proteomes" id="UP001152797"/>
    </source>
</evidence>
<sequence length="184" mass="20106">ASSAAMTGDMESAAASAAVTASVVVASRDRGHLMLSGRFNSDAIVAYMKEVKSQLETRDVAVFMVDASTGQDFGQMTCEGLYRAKGMVAFCTSEYGAYTGAGYETFYELEFAHQNQLPLFPIRLCDQWPPAPLNNERGTCQNRFVFKKSLVFAEDRQMTNARGVADKIAASVARLGIFRTKLQL</sequence>
<dbReference type="AlphaFoldDB" id="A0A9P1CVK9"/>
<dbReference type="EMBL" id="CAMXCT010002469">
    <property type="protein sequence ID" value="CAI3998353.1"/>
    <property type="molecule type" value="Genomic_DNA"/>
</dbReference>
<protein>
    <recommendedName>
        <fullName evidence="4">TIR domain-containing protein</fullName>
    </recommendedName>
</protein>